<keyword evidence="1" id="KW-0472">Membrane</keyword>
<dbReference type="RefSeq" id="WP_070126272.1">
    <property type="nucleotide sequence ID" value="NZ_MDHN01000032.1"/>
</dbReference>
<gene>
    <name evidence="3" type="ORF">BFC18_15715</name>
</gene>
<dbReference type="SMART" id="SM00530">
    <property type="entry name" value="HTH_XRE"/>
    <property type="match status" value="1"/>
</dbReference>
<dbReference type="InterPro" id="IPR001387">
    <property type="entry name" value="Cro/C1-type_HTH"/>
</dbReference>
<accession>A0A1E7Z9D9</accession>
<dbReference type="GO" id="GO:0003677">
    <property type="term" value="F:DNA binding"/>
    <property type="evidence" value="ECO:0007669"/>
    <property type="project" value="InterPro"/>
</dbReference>
<keyword evidence="1" id="KW-0812">Transmembrane</keyword>
<dbReference type="InterPro" id="IPR010982">
    <property type="entry name" value="Lambda_DNA-bd_dom_sf"/>
</dbReference>
<dbReference type="Proteomes" id="UP000175691">
    <property type="component" value="Unassembled WGS sequence"/>
</dbReference>
<sequence length="204" mass="22041">MDMKINSDLIIQLRKQRAWSQQHLSDICGLSLRTIQRVENNGTGSFETLKSLAATFEMSANSLVVAEESESAVQSHALLLPSTKRFNLKKALTTSAILLSLLGSFVLTSATTAASDVKIEAMSMTMSEDRTTDTFVGNVQIFIPRHVAFTILSGNEQAPSVSESHVTIKTEIGSIVIANAEILVQTEGLRISADKAVLQNSSKS</sequence>
<dbReference type="SUPFAM" id="SSF47413">
    <property type="entry name" value="lambda repressor-like DNA-binding domains"/>
    <property type="match status" value="1"/>
</dbReference>
<dbReference type="Gene3D" id="1.10.260.40">
    <property type="entry name" value="lambda repressor-like DNA-binding domains"/>
    <property type="match status" value="1"/>
</dbReference>
<feature type="domain" description="HTH cro/C1-type" evidence="2">
    <location>
        <begin position="10"/>
        <end position="63"/>
    </location>
</feature>
<keyword evidence="4" id="KW-1185">Reference proteome</keyword>
<proteinExistence type="predicted"/>
<dbReference type="PROSITE" id="PS50943">
    <property type="entry name" value="HTH_CROC1"/>
    <property type="match status" value="1"/>
</dbReference>
<dbReference type="EMBL" id="MDHN01000032">
    <property type="protein sequence ID" value="OFC70024.1"/>
    <property type="molecule type" value="Genomic_DNA"/>
</dbReference>
<protein>
    <recommendedName>
        <fullName evidence="2">HTH cro/C1-type domain-containing protein</fullName>
    </recommendedName>
</protein>
<dbReference type="OrthoDB" id="21915at2"/>
<name>A0A1E7Z9D9_9ALTE</name>
<organism evidence="3 4">
    <name type="scientific">Alteromonas confluentis</name>
    <dbReference type="NCBI Taxonomy" id="1656094"/>
    <lineage>
        <taxon>Bacteria</taxon>
        <taxon>Pseudomonadati</taxon>
        <taxon>Pseudomonadota</taxon>
        <taxon>Gammaproteobacteria</taxon>
        <taxon>Alteromonadales</taxon>
        <taxon>Alteromonadaceae</taxon>
        <taxon>Alteromonas/Salinimonas group</taxon>
        <taxon>Alteromonas</taxon>
    </lineage>
</organism>
<dbReference type="CDD" id="cd00093">
    <property type="entry name" value="HTH_XRE"/>
    <property type="match status" value="1"/>
</dbReference>
<evidence type="ECO:0000313" key="4">
    <source>
        <dbReference type="Proteomes" id="UP000175691"/>
    </source>
</evidence>
<keyword evidence="1" id="KW-1133">Transmembrane helix</keyword>
<evidence type="ECO:0000313" key="3">
    <source>
        <dbReference type="EMBL" id="OFC70024.1"/>
    </source>
</evidence>
<comment type="caution">
    <text evidence="3">The sequence shown here is derived from an EMBL/GenBank/DDBJ whole genome shotgun (WGS) entry which is preliminary data.</text>
</comment>
<dbReference type="STRING" id="1656094.BFC18_15715"/>
<dbReference type="Pfam" id="PF01381">
    <property type="entry name" value="HTH_3"/>
    <property type="match status" value="1"/>
</dbReference>
<feature type="transmembrane region" description="Helical" evidence="1">
    <location>
        <begin position="91"/>
        <end position="114"/>
    </location>
</feature>
<reference evidence="3 4" key="1">
    <citation type="submission" date="2016-08" db="EMBL/GenBank/DDBJ databases">
        <authorList>
            <person name="Seilhamer J.J."/>
        </authorList>
    </citation>
    <scope>NUCLEOTIDE SEQUENCE [LARGE SCALE GENOMIC DNA]</scope>
    <source>
        <strain evidence="3 4">KCTC 42603</strain>
    </source>
</reference>
<evidence type="ECO:0000259" key="2">
    <source>
        <dbReference type="PROSITE" id="PS50943"/>
    </source>
</evidence>
<evidence type="ECO:0000256" key="1">
    <source>
        <dbReference type="SAM" id="Phobius"/>
    </source>
</evidence>
<dbReference type="AlphaFoldDB" id="A0A1E7Z9D9"/>